<reference evidence="2" key="1">
    <citation type="submission" date="2021-05" db="EMBL/GenBank/DDBJ databases">
        <title>Complete genome sequence of the cellulolytic planctomycete Telmatocola sphagniphila SP2T and characterization of the first cellulase from planctomycetes.</title>
        <authorList>
            <person name="Rakitin A.L."/>
            <person name="Beletsky A.V."/>
            <person name="Naumoff D.G."/>
            <person name="Kulichevskaya I.S."/>
            <person name="Mardanov A.V."/>
            <person name="Ravin N.V."/>
            <person name="Dedysh S.N."/>
        </authorList>
    </citation>
    <scope>NUCLEOTIDE SEQUENCE</scope>
    <source>
        <strain evidence="2">SP2T</strain>
    </source>
</reference>
<feature type="region of interest" description="Disordered" evidence="1">
    <location>
        <begin position="395"/>
        <end position="424"/>
    </location>
</feature>
<name>A0A8E6B7D2_9BACT</name>
<proteinExistence type="predicted"/>
<dbReference type="PROSITE" id="PS51257">
    <property type="entry name" value="PROKAR_LIPOPROTEIN"/>
    <property type="match status" value="1"/>
</dbReference>
<sequence>MKRTAGAFMLLAGLSGCMTPEKSGPGSTFGQANYARQELAHVQGPMGTPVPVGYTGTAQLTTPKVVQTSYLDAGNYGGVQQAGLFRDTSGGGCTTCGNGSGGGYIGGNPGGGGFGSDLPRFHPMHSGIVPVPGMGPAGAVAAIGALPAGGPQMPINARTSVRFAEPAGMNISWYGPNGLPENPLLQSPARYNFLQGGIYRLKIWGIQNQPTLALFPTLEVYPATPKTATYLAHSSVPVSFSDEDFAQVASGNFLVKVIYLPDPQFQDISTVAGPSEVVSSRLEPGADPIVEAQKRGTILLVIRVGNIDLQAPFTPAMDAPNPYMGGPGGPAPAAPPMSRMMPSSNGLGFTPGTNITVPPISAPAPSATTNNTVPPLVLPKTPDISAAPITPTVPSIPAIPAPTTTTPSIPATPTSRPNVLPTLP</sequence>
<keyword evidence="3" id="KW-1185">Reference proteome</keyword>
<gene>
    <name evidence="2" type="ORF">KIH39_04795</name>
</gene>
<evidence type="ECO:0000256" key="1">
    <source>
        <dbReference type="SAM" id="MobiDB-lite"/>
    </source>
</evidence>
<feature type="compositionally biased region" description="Low complexity" evidence="1">
    <location>
        <begin position="395"/>
        <end position="415"/>
    </location>
</feature>
<evidence type="ECO:0000313" key="2">
    <source>
        <dbReference type="EMBL" id="QVL33238.1"/>
    </source>
</evidence>
<organism evidence="2 3">
    <name type="scientific">Telmatocola sphagniphila</name>
    <dbReference type="NCBI Taxonomy" id="1123043"/>
    <lineage>
        <taxon>Bacteria</taxon>
        <taxon>Pseudomonadati</taxon>
        <taxon>Planctomycetota</taxon>
        <taxon>Planctomycetia</taxon>
        <taxon>Gemmatales</taxon>
        <taxon>Gemmataceae</taxon>
    </lineage>
</organism>
<dbReference type="EMBL" id="CP074694">
    <property type="protein sequence ID" value="QVL33238.1"/>
    <property type="molecule type" value="Genomic_DNA"/>
</dbReference>
<dbReference type="KEGG" id="tsph:KIH39_04795"/>
<dbReference type="Proteomes" id="UP000676194">
    <property type="component" value="Chromosome"/>
</dbReference>
<accession>A0A8E6B7D2</accession>
<dbReference type="RefSeq" id="WP_213498128.1">
    <property type="nucleotide sequence ID" value="NZ_CP074694.1"/>
</dbReference>
<protein>
    <submittedName>
        <fullName evidence="2">Uncharacterized protein</fullName>
    </submittedName>
</protein>
<dbReference type="AlphaFoldDB" id="A0A8E6B7D2"/>
<evidence type="ECO:0000313" key="3">
    <source>
        <dbReference type="Proteomes" id="UP000676194"/>
    </source>
</evidence>